<organism evidence="2 3">
    <name type="scientific">Daphnia magna</name>
    <dbReference type="NCBI Taxonomy" id="35525"/>
    <lineage>
        <taxon>Eukaryota</taxon>
        <taxon>Metazoa</taxon>
        <taxon>Ecdysozoa</taxon>
        <taxon>Arthropoda</taxon>
        <taxon>Crustacea</taxon>
        <taxon>Branchiopoda</taxon>
        <taxon>Diplostraca</taxon>
        <taxon>Cladocera</taxon>
        <taxon>Anomopoda</taxon>
        <taxon>Daphniidae</taxon>
        <taxon>Daphnia</taxon>
    </lineage>
</organism>
<feature type="region of interest" description="Disordered" evidence="1">
    <location>
        <begin position="161"/>
        <end position="202"/>
    </location>
</feature>
<name>A0A164SAH2_9CRUS</name>
<protein>
    <submittedName>
        <fullName evidence="2">Uncharacterized protein</fullName>
    </submittedName>
</protein>
<comment type="caution">
    <text evidence="2">The sequence shown here is derived from an EMBL/GenBank/DDBJ whole genome shotgun (WGS) entry which is preliminary data.</text>
</comment>
<keyword evidence="3" id="KW-1185">Reference proteome</keyword>
<proteinExistence type="predicted"/>
<dbReference type="Proteomes" id="UP000076858">
    <property type="component" value="Unassembled WGS sequence"/>
</dbReference>
<reference evidence="2 3" key="1">
    <citation type="submission" date="2016-03" db="EMBL/GenBank/DDBJ databases">
        <title>EvidentialGene: Evidence-directed Construction of Genes on Genomes.</title>
        <authorList>
            <person name="Gilbert D.G."/>
            <person name="Choi J.-H."/>
            <person name="Mockaitis K."/>
            <person name="Colbourne J."/>
            <person name="Pfrender M."/>
        </authorList>
    </citation>
    <scope>NUCLEOTIDE SEQUENCE [LARGE SCALE GENOMIC DNA]</scope>
    <source>
        <strain evidence="2 3">Xinb3</strain>
        <tissue evidence="2">Complete organism</tissue>
    </source>
</reference>
<evidence type="ECO:0000256" key="1">
    <source>
        <dbReference type="SAM" id="MobiDB-lite"/>
    </source>
</evidence>
<evidence type="ECO:0000313" key="2">
    <source>
        <dbReference type="EMBL" id="KZS09418.1"/>
    </source>
</evidence>
<dbReference type="AlphaFoldDB" id="A0A164SAH2"/>
<evidence type="ECO:0000313" key="3">
    <source>
        <dbReference type="Proteomes" id="UP000076858"/>
    </source>
</evidence>
<dbReference type="EMBL" id="LRGB01002071">
    <property type="protein sequence ID" value="KZS09418.1"/>
    <property type="molecule type" value="Genomic_DNA"/>
</dbReference>
<gene>
    <name evidence="2" type="ORF">APZ42_026369</name>
</gene>
<sequence>MSDKIRSPAEDTVYRSFERALENNNLHSLWVGLDRVVPKEVFRRLGLREPFPRPASAPSKPKISPPARFAPYARPADQDLKFLNDKERAELEAGQKGPSSHANTLTFLHRTVASSLFICKPVPFADKSEALLPPSPLACQPPAVTCKPATEPDPRSLHFTATKSNTLRPYPLLSPTRPNRIRPCSSPIRRTAVPGLTSASPT</sequence>
<accession>A0A164SAH2</accession>